<dbReference type="AlphaFoldDB" id="A0A1H2BJ10"/>
<dbReference type="RefSeq" id="WP_091377552.1">
    <property type="nucleotide sequence ID" value="NZ_LT629740.1"/>
</dbReference>
<name>A0A1H2BJ10_MUCMA</name>
<evidence type="ECO:0000313" key="1">
    <source>
        <dbReference type="EMBL" id="SDT58124.1"/>
    </source>
</evidence>
<dbReference type="Proteomes" id="UP000199679">
    <property type="component" value="Chromosome I"/>
</dbReference>
<evidence type="ECO:0000313" key="2">
    <source>
        <dbReference type="Proteomes" id="UP000199679"/>
    </source>
</evidence>
<proteinExistence type="predicted"/>
<accession>A0A1H2BJ10</accession>
<protein>
    <recommendedName>
        <fullName evidence="3">Baseplate J-like protein</fullName>
    </recommendedName>
</protein>
<keyword evidence="2" id="KW-1185">Reference proteome</keyword>
<dbReference type="EMBL" id="LT629740">
    <property type="protein sequence ID" value="SDT58124.1"/>
    <property type="molecule type" value="Genomic_DNA"/>
</dbReference>
<reference evidence="1 2" key="1">
    <citation type="submission" date="2016-10" db="EMBL/GenBank/DDBJ databases">
        <authorList>
            <person name="de Groot N.N."/>
        </authorList>
    </citation>
    <scope>NUCLEOTIDE SEQUENCE [LARGE SCALE GENOMIC DNA]</scope>
    <source>
        <strain evidence="1 2">MP1X4</strain>
    </source>
</reference>
<gene>
    <name evidence="1" type="ORF">SAMN05216490_4151</name>
</gene>
<dbReference type="OrthoDB" id="9762853at2"/>
<sequence length="1188" mass="130809">MAKTCTDTTLLTNSGTSQVQRPLGALITDCPLVDERTDADLILLTKRYAAYLNYYDLTNAIVGDWQALMSNDVAVVIATIADWRTQDYASYIQSTIDNALNATTDLEAQEYFKVLFDFVFSLAVGLDNAYRQLPAKLDYTTFLSVSIASNLAAALSTLVYYYNQFKTNPLVLIDEALTFTDGLTPVDPLILSQNFNIALLSDPPFTSAAPATVYPITLTGTTALADIKHILTHNLFIGAYQAFIDGVTTIVSRTPAYLQEVLKEYPKHSPHYALYLAFLRLFTYAQQHLNGYTKRHLDFYYKDVLQLTNSPAEADYVHLLFTLQKNIDQHLLTQGTQFKAGKDANGNNLFYALTDDIVLQTASVTALRSIYLDEYAGSPVTLYASSIANSQDGQGGKLLSADGSWPAFGNPENNIQTANIGFALASNVLYLNEGTREIDITFQYTANTALTAAMLTGTSALPAFTIQLTGKKAWYTVPSYTIAVNSTSSFTLTVTLEGDAPSIIPYSAKIHGGTFPQELPMAQIMLTGGFASYTTIAQLSITEIDIAVIVQDVKNLSLQNDDGKINTSKPFKPFGDFPEAGTAFIMGSKEIFQKKLSVLSLEIEWSQAPIASTNVDSYTLVKGDWQELGVIGLGTDMAIDTSEMVQSPLDFTANDDYSVTEIDGFIKVELQGSAYSLSTYLGNITPPSVTVNYVTGSTTQVSGYTVSKPDVTTPPHPIAKALTVNYTAADTISLNTNTAAQYNARTNYFYHVEPFGFREMHPTIIAKDPLTLLPIFNLTPVVSGNDGGELWIGLSSALPDETFSVLFQVSDGSANPLQPMTTVTWYYLSANNWLQFDDTSVVDYTSNLTTSGLVVFLVPDTATLDNTRADAALLWIKAVVVHETDAICNLIAVDVNAAKAQFVQDIPDGIEFTQTLPPNTISKPAVADAALKQTQQPYNSFDGRVAETDDQFYVRVSERLRHKQRAITTWDYERIVLQQYPEIFKVKCLNHTGMITDTITNLPKYSETLAGHVMVITIPDLTNINTVNPLRPYTSIGLLTKIQTYLATLTSPFVQLDVTNPQFEEVQFKFHVVFIGLSDPSFYVTQLNNDIEQFLTPWAFGNPQAIEFGNTVEKSVVLNFVEERTYVDHVTCFKMSHIIRDGDTVISIQKDIEEAVPSTARSIIVSYYNEKTKVKHKITPGDKCDCNG</sequence>
<organism evidence="1 2">
    <name type="scientific">Mucilaginibacter mallensis</name>
    <dbReference type="NCBI Taxonomy" id="652787"/>
    <lineage>
        <taxon>Bacteria</taxon>
        <taxon>Pseudomonadati</taxon>
        <taxon>Bacteroidota</taxon>
        <taxon>Sphingobacteriia</taxon>
        <taxon>Sphingobacteriales</taxon>
        <taxon>Sphingobacteriaceae</taxon>
        <taxon>Mucilaginibacter</taxon>
    </lineage>
</organism>
<evidence type="ECO:0008006" key="3">
    <source>
        <dbReference type="Google" id="ProtNLM"/>
    </source>
</evidence>
<dbReference type="STRING" id="652787.SAMN05216490_4151"/>